<comment type="pathway">
    <text evidence="3">Protein modification; protein ubiquitination.</text>
</comment>
<dbReference type="Gene3D" id="3.30.2410.10">
    <property type="entry name" value="Hect, E3 ligase catalytic domain"/>
    <property type="match status" value="1"/>
</dbReference>
<feature type="compositionally biased region" description="Acidic residues" evidence="12">
    <location>
        <begin position="2186"/>
        <end position="2205"/>
    </location>
</feature>
<dbReference type="GO" id="GO:0000209">
    <property type="term" value="P:protein polyubiquitination"/>
    <property type="evidence" value="ECO:0007669"/>
    <property type="project" value="TreeGrafter"/>
</dbReference>
<feature type="region of interest" description="Disordered" evidence="12">
    <location>
        <begin position="2021"/>
        <end position="2056"/>
    </location>
</feature>
<dbReference type="GO" id="GO:0006511">
    <property type="term" value="P:ubiquitin-dependent protein catabolic process"/>
    <property type="evidence" value="ECO:0007669"/>
    <property type="project" value="TreeGrafter"/>
</dbReference>
<dbReference type="CDD" id="cd00078">
    <property type="entry name" value="HECTc"/>
    <property type="match status" value="1"/>
</dbReference>
<evidence type="ECO:0000256" key="4">
    <source>
        <dbReference type="ARBA" id="ARBA00012485"/>
    </source>
</evidence>
<feature type="compositionally biased region" description="Basic and acidic residues" evidence="12">
    <location>
        <begin position="2497"/>
        <end position="2537"/>
    </location>
</feature>
<dbReference type="PROSITE" id="PS50030">
    <property type="entry name" value="UBA"/>
    <property type="match status" value="1"/>
</dbReference>
<dbReference type="EMBL" id="GG745335">
    <property type="protein sequence ID" value="KNE60235.1"/>
    <property type="molecule type" value="Genomic_DNA"/>
</dbReference>
<dbReference type="eggNOG" id="KOG0939">
    <property type="taxonomic scope" value="Eukaryota"/>
</dbReference>
<feature type="compositionally biased region" description="Acidic residues" evidence="12">
    <location>
        <begin position="2215"/>
        <end position="2243"/>
    </location>
</feature>
<dbReference type="InterPro" id="IPR015940">
    <property type="entry name" value="UBA"/>
</dbReference>
<feature type="compositionally biased region" description="Basic residues" evidence="12">
    <location>
        <begin position="2145"/>
        <end position="2154"/>
    </location>
</feature>
<dbReference type="Gene3D" id="3.30.2160.10">
    <property type="entry name" value="Hect, E3 ligase catalytic domain"/>
    <property type="match status" value="1"/>
</dbReference>
<comment type="similarity">
    <text evidence="10">Belongs to the UPL family. TOM1/PTR1 subfamily.</text>
</comment>
<name>A0A0L0SCW5_ALLM3</name>
<feature type="domain" description="HECT" evidence="14">
    <location>
        <begin position="3115"/>
        <end position="3451"/>
    </location>
</feature>
<feature type="compositionally biased region" description="Acidic residues" evidence="12">
    <location>
        <begin position="1370"/>
        <end position="1393"/>
    </location>
</feature>
<dbReference type="InterPro" id="IPR035983">
    <property type="entry name" value="Hect_E3_ubiquitin_ligase"/>
</dbReference>
<evidence type="ECO:0000256" key="7">
    <source>
        <dbReference type="ARBA" id="ARBA00022786"/>
    </source>
</evidence>
<dbReference type="InterPro" id="IPR010309">
    <property type="entry name" value="E3_Ub_ligase_DUF908"/>
</dbReference>
<feature type="compositionally biased region" description="Low complexity" evidence="12">
    <location>
        <begin position="1334"/>
        <end position="1357"/>
    </location>
</feature>
<evidence type="ECO:0000256" key="12">
    <source>
        <dbReference type="SAM" id="MobiDB-lite"/>
    </source>
</evidence>
<dbReference type="Pfam" id="PF06012">
    <property type="entry name" value="DUF908"/>
    <property type="match status" value="1"/>
</dbReference>
<dbReference type="VEuPathDB" id="FungiDB:AMAG_05647"/>
<evidence type="ECO:0000313" key="16">
    <source>
        <dbReference type="Proteomes" id="UP000054350"/>
    </source>
</evidence>
<evidence type="ECO:0000256" key="1">
    <source>
        <dbReference type="ARBA" id="ARBA00000885"/>
    </source>
</evidence>
<evidence type="ECO:0000256" key="9">
    <source>
        <dbReference type="ARBA" id="ARBA00023242"/>
    </source>
</evidence>
<feature type="region of interest" description="Disordered" evidence="12">
    <location>
        <begin position="2180"/>
        <end position="2244"/>
    </location>
</feature>
<keyword evidence="6" id="KW-0808">Transferase</keyword>
<reference evidence="16" key="2">
    <citation type="submission" date="2009-11" db="EMBL/GenBank/DDBJ databases">
        <title>The Genome Sequence of Allomyces macrogynus strain ATCC 38327.</title>
        <authorList>
            <consortium name="The Broad Institute Genome Sequencing Platform"/>
            <person name="Russ C."/>
            <person name="Cuomo C."/>
            <person name="Shea T."/>
            <person name="Young S.K."/>
            <person name="Zeng Q."/>
            <person name="Koehrsen M."/>
            <person name="Haas B."/>
            <person name="Borodovsky M."/>
            <person name="Guigo R."/>
            <person name="Alvarado L."/>
            <person name="Berlin A."/>
            <person name="Borenstein D."/>
            <person name="Chen Z."/>
            <person name="Engels R."/>
            <person name="Freedman E."/>
            <person name="Gellesch M."/>
            <person name="Goldberg J."/>
            <person name="Griggs A."/>
            <person name="Gujja S."/>
            <person name="Heiman D."/>
            <person name="Hepburn T."/>
            <person name="Howarth C."/>
            <person name="Jen D."/>
            <person name="Larson L."/>
            <person name="Lewis B."/>
            <person name="Mehta T."/>
            <person name="Park D."/>
            <person name="Pearson M."/>
            <person name="Roberts A."/>
            <person name="Saif S."/>
            <person name="Shenoy N."/>
            <person name="Sisk P."/>
            <person name="Stolte C."/>
            <person name="Sykes S."/>
            <person name="Walk T."/>
            <person name="White J."/>
            <person name="Yandava C."/>
            <person name="Burger G."/>
            <person name="Gray M.W."/>
            <person name="Holland P.W.H."/>
            <person name="King N."/>
            <person name="Lang F.B.F."/>
            <person name="Roger A.J."/>
            <person name="Ruiz-Trillo I."/>
            <person name="Lander E."/>
            <person name="Nusbaum C."/>
        </authorList>
    </citation>
    <scope>NUCLEOTIDE SEQUENCE [LARGE SCALE GENOMIC DNA]</scope>
    <source>
        <strain evidence="16">ATCC 38327</strain>
    </source>
</reference>
<dbReference type="InterPro" id="IPR010314">
    <property type="entry name" value="E3_Ub_ligase_DUF913"/>
</dbReference>
<dbReference type="GO" id="GO:0005737">
    <property type="term" value="C:cytoplasm"/>
    <property type="evidence" value="ECO:0007669"/>
    <property type="project" value="TreeGrafter"/>
</dbReference>
<dbReference type="FunFam" id="3.90.1750.10:FF:000003">
    <property type="entry name" value="E3 ubiquitin-protein ligase UPL1"/>
    <property type="match status" value="1"/>
</dbReference>
<feature type="compositionally biased region" description="Low complexity" evidence="12">
    <location>
        <begin position="1296"/>
        <end position="1324"/>
    </location>
</feature>
<gene>
    <name evidence="15" type="ORF">AMAG_05647</name>
</gene>
<dbReference type="SUPFAM" id="SSF46934">
    <property type="entry name" value="UBA-like"/>
    <property type="match status" value="1"/>
</dbReference>
<evidence type="ECO:0000313" key="15">
    <source>
        <dbReference type="EMBL" id="KNE60235.1"/>
    </source>
</evidence>
<comment type="catalytic activity">
    <reaction evidence="1">
        <text>S-ubiquitinyl-[E2 ubiquitin-conjugating enzyme]-L-cysteine + [acceptor protein]-L-lysine = [E2 ubiquitin-conjugating enzyme]-L-cysteine + N(6)-ubiquitinyl-[acceptor protein]-L-lysine.</text>
        <dbReference type="EC" id="2.3.2.26"/>
    </reaction>
</comment>
<dbReference type="STRING" id="578462.A0A0L0SCW5"/>
<dbReference type="FunFam" id="3.30.2410.10:FF:000004">
    <property type="entry name" value="E3 ubiquitin-protein ligase HUWE1, variant"/>
    <property type="match status" value="1"/>
</dbReference>
<dbReference type="InterPro" id="IPR025527">
    <property type="entry name" value="HUWE1/Rev1_UBM"/>
</dbReference>
<reference evidence="15 16" key="1">
    <citation type="submission" date="2009-11" db="EMBL/GenBank/DDBJ databases">
        <title>Annotation of Allomyces macrogynus ATCC 38327.</title>
        <authorList>
            <consortium name="The Broad Institute Genome Sequencing Platform"/>
            <person name="Russ C."/>
            <person name="Cuomo C."/>
            <person name="Burger G."/>
            <person name="Gray M.W."/>
            <person name="Holland P.W.H."/>
            <person name="King N."/>
            <person name="Lang F.B.F."/>
            <person name="Roger A.J."/>
            <person name="Ruiz-Trillo I."/>
            <person name="Young S.K."/>
            <person name="Zeng Q."/>
            <person name="Gargeya S."/>
            <person name="Fitzgerald M."/>
            <person name="Haas B."/>
            <person name="Abouelleil A."/>
            <person name="Alvarado L."/>
            <person name="Arachchi H.M."/>
            <person name="Berlin A."/>
            <person name="Chapman S.B."/>
            <person name="Gearin G."/>
            <person name="Goldberg J."/>
            <person name="Griggs A."/>
            <person name="Gujja S."/>
            <person name="Hansen M."/>
            <person name="Heiman D."/>
            <person name="Howarth C."/>
            <person name="Larimer J."/>
            <person name="Lui A."/>
            <person name="MacDonald P.J.P."/>
            <person name="McCowen C."/>
            <person name="Montmayeur A."/>
            <person name="Murphy C."/>
            <person name="Neiman D."/>
            <person name="Pearson M."/>
            <person name="Priest M."/>
            <person name="Roberts A."/>
            <person name="Saif S."/>
            <person name="Shea T."/>
            <person name="Sisk P."/>
            <person name="Stolte C."/>
            <person name="Sykes S."/>
            <person name="Wortman J."/>
            <person name="Nusbaum C."/>
            <person name="Birren B."/>
        </authorList>
    </citation>
    <scope>NUCLEOTIDE SEQUENCE [LARGE SCALE GENOMIC DNA]</scope>
    <source>
        <strain evidence="15 16">ATCC 38327</strain>
    </source>
</reference>
<feature type="region of interest" description="Disordered" evidence="12">
    <location>
        <begin position="2070"/>
        <end position="2113"/>
    </location>
</feature>
<feature type="domain" description="UBA" evidence="13">
    <location>
        <begin position="1194"/>
        <end position="1228"/>
    </location>
</feature>
<feature type="region of interest" description="Disordered" evidence="12">
    <location>
        <begin position="2141"/>
        <end position="2162"/>
    </location>
</feature>
<dbReference type="Pfam" id="PF14377">
    <property type="entry name" value="UBM"/>
    <property type="match status" value="2"/>
</dbReference>
<feature type="region of interest" description="Disordered" evidence="12">
    <location>
        <begin position="2647"/>
        <end position="2670"/>
    </location>
</feature>
<dbReference type="EC" id="2.3.2.26" evidence="4"/>
<evidence type="ECO:0000256" key="8">
    <source>
        <dbReference type="ARBA" id="ARBA00022816"/>
    </source>
</evidence>
<evidence type="ECO:0000256" key="5">
    <source>
        <dbReference type="ARBA" id="ARBA00022448"/>
    </source>
</evidence>
<dbReference type="GO" id="GO:0061630">
    <property type="term" value="F:ubiquitin protein ligase activity"/>
    <property type="evidence" value="ECO:0007669"/>
    <property type="project" value="UniProtKB-EC"/>
</dbReference>
<keyword evidence="9" id="KW-0539">Nucleus</keyword>
<feature type="compositionally biased region" description="Low complexity" evidence="12">
    <location>
        <begin position="2538"/>
        <end position="2566"/>
    </location>
</feature>
<dbReference type="GO" id="GO:0051028">
    <property type="term" value="P:mRNA transport"/>
    <property type="evidence" value="ECO:0007669"/>
    <property type="project" value="UniProtKB-KW"/>
</dbReference>
<dbReference type="PANTHER" id="PTHR11254">
    <property type="entry name" value="HECT DOMAIN UBIQUITIN-PROTEIN LIGASE"/>
    <property type="match status" value="1"/>
</dbReference>
<dbReference type="UniPathway" id="UPA00143"/>
<dbReference type="FunFam" id="3.30.2160.10:FF:000001">
    <property type="entry name" value="E3 ubiquitin-protein ligase NEDD4-like"/>
    <property type="match status" value="1"/>
</dbReference>
<sequence length="3451" mass="374473">MKITKTPSRRPVEPPPVLKTLIDQLLSCPEDAIADLVNAISDWSFPRGDLYQWTGVLNRFDTLLADLIKEGDFAHMNPVPLAPERRHLLLAILRWTRLLLENCSNRTLYASHEHLNELLGAQDPEILEHVLWLLLRPAQRLLQQRSLRLQLMVSLERIATLAQPLTARDEPMATFLSPDYVVSDELESVDFSFYRQQPAVPETDATATAATTAESPALTEGYVRVHVPSETVRARDPTLITRLVDEHHVPYPPPTSVAAATALATGALPPPSEGPHPVFALKHKLMFARHVDSVEGRLALTRIRVLAIAIGVVLLPEDAATTRIVTHSLIPDIVDLMAPDHATVHDWPLKTACLHALDGIARIRSKLNEVLMALNASVSHGVLLSTVRRVMHFMTTNEHPVPLDYFDALHGLISFLLTLQTSGNMLLNAGLVALLVQAFDCLPENIKFGPKVVQMMDAIVYGFPSAFTLFNNAQGLTKLVARIETEVAHLATLPADATEVDVDLDRMQWLKILLKCTLHMLQTVSGPAMRNLIDTSLPQSLATLYDSLHQPLIAALGINIMATLIHNEPTCLSILQESKIPQKLIDKVSESIPPIADVILALPNAFGAASLNAAGLEYLTQSGAVGKLVNVFLSEPHVRTLCDGEHAAIIGGGMDELVRHQPTLKPQVVAAILDVLREMVATGKQSAPVTSFAVLDQPIPPKPEPSVLGMTVDALAKFLEGYFQSHAHSKEFLEGGGVALLVQIFSFPGLPYDFPSSPPSYSLSHLFRQLSETNAKEASNAIVPIVKAKLLAWQPAESIDECIRAQPETMDQANRTLFELVELHGLIGLLSDVYSPSSQYAGRQPPAYLQELHASLGLEGLQRLADLHHYCLRQMVHLRTTYPAHLYNDAKRSKPQNLLLDSWGVPSLDEPLPAEVVTKEDGKTEPKPVDDQSPIHHNLKIMRTVLYNLHMCAAPFFHGCAKLAACRRSADDAFRATIRAFLRDLTTVLASYLDIVKDHSLPLLLRQQALGTVALVFLDERTNMNLQTGLVYHAHAAGRDWWAKLQPDMTDLVQTEIFMTILASICAAKNYTENAYSLPLLPVKEMQLAEVLVASGLLVIDLFLPTIDVTTMPRQAVKPFLRLLMHLLKEDGETVTRTTRTTNGGGSLTQNIADMLEGGDVAGFFNLMTGGAAAGGAGAGAIPGGAAVFPFPRIAMLTEMGFSHAVAREALMRCGNNPERAAEYILTHPQLEFQVAQQQQAAAAASPATPTAPAAAEAGSSSTAAAEAGASSSASAETSGAHAALGEGAAQPAEGETAAVAASSSDVTAAAAAPEAEVSGSASAPTGTDPDAMVTDASTDEAAAAPEAEVSGSASAPTGTDPDAMVTDASTDDDGYEDVDDDEDDGDEDDDAMDIVMDAASSSSPAPGAASSSSANAPENEETSALHGKDLIKTIKDKRTELQKGMCELLLKLLAHHETFVNDSRDVLSQLPYEDSVEYLLNHLDQQSALTLALLAIMFAEPQKHEKMLAAMIDATPKLLHVFFQRDDKTWLALLLIFENMLNYADEPEFMEMPRIQGNEIKSTPPVTANRTKVADKWPQAVRTEVLTALVQWLKQDHAPPAEATAEQIDAHKRHVERVTDAVFRMLVRLTRDKTGCHEFVNEAGNVVEQFSRFESALGYQLMVLRHVVEHANSAMLRATMRAEILRAVDKLGLQTNVVDVNMLIKACSHVALRDPDLFKSLVVDMYQPAKHDAAARYLLLKPREAAPASPTPAAPTTVTIVVESLVSQLLALRNEPDSPATHSKRVYLLKVASELALSYTPSKMAFMDTPRRRLSGAGLPQATLTKPHGPTKSTYVTYLVEHLLPWPGVYTSKAMPDTVRKRLFESQCASTVLSGLCVNPDVDATEKDPANPIHTVRRIVIDALLKALTAPDPSSIEARYGKYMALSDAVYRILSVPSRRRQSAPSLLANPAGTEVVPVPLVKILLDRQFVSLLTGLLAKVDTHHPHAKIIVSSILKPIELLTKLSVKLSQLKAASGVTSVTTLATETPARPRGGATNSAAGAAGGAGNDGAGATAAEDALRHSSLGLMEGQDDVSMHEGTDDDASDMDEDEEAGYDDLSSEELSEVSDEDELDETMDNMEIVIQPNHPHQLIAEHAEEEAAAAHRHHHHHHHHDSDSDDVIDEMEVDDEEMARALDAEFHSEASGDDDDDLDADDENESDDDLPPAGDNANIVDDDNNEDYEDVDSDEDDDDDGSGDESDLLDQFGGHAEVELEVEPLNEGNGAGNAFHNLFQRFMDGTGGNDLQVDEEEFVDEEDMDEDEDEDEDGPDEMLEEELELLNQQGQRLMGAIPSPRDWIARDRHGAGGGSGGSGNMVHPLLATTANAPVVIPLASGTLGGGRQRGGAPLMDLGFPPLGLDSNFVQQVLARSLQQHHPELMAQFGGALTGVSNMPAGTRIVVQSGETSMTEFKPMATHERWAAEARLLFGSTGTEKSQRVMAHVTLALLPEALELKRKKEEEDRKKREEQAQAAEAERKRKEEEAAMNDSRRSAKKAEAAVAAGGDAEAAASSSSASADEDAASTAPAGDRYIVEIAGMEMDLTGTGIDPTFLEALPEDLRMEVIQQHMAEMRAMEAASEPVDNLPDEFLQALQPELRVGLEEQMETGAPATGTAGAVAPSEGPDAAAGAAPQAGSSAAAAGAASGAPAGAAAAAGPAAAAGSASGSAADLAQPPAKKDAMNLLDLSHVSTLVGLLFVENPIAKGNLLKLLGTLCENSQSRTDVLTLLMRVLIEGLDQVQLNLASRDSLPLTVVEDRCLEILLNLAKTGGNAVAQFFTTAPSKAAAPPMLQLIELLNRTQYMETAIELLSVVSQGAAGSSAKTPAADSAVSTIQLTPTAVQGLLHVLAGECPIKTFQFLLVAIQNLATSNTSNFDLIAQEVVVYTQRTAAALEEELAKLHATLTSAEPDDSVLKSFSHPASQQALLLRLLKTLDYLASKLKRDVPALSLGSVWAAVSKCLVAIGDRDELVSVVLPLIESFMVVEARVPDPQFAEFIETHRKLLNVLVRNNPSLLAGSFSILVHNPKVLEFDNKRSYFYQQLHAQKSARRAFGNVINLNLRRQNVFEQSYQQMQHLSGEELKNGKLNVRFYGEEGVDAGGLTREWFSVLARQIFNPDYALFKTSAVDKATYQPNRASWVNPEHLHYFKFVGRFIGKAIYDQRLLDCYFTRSFYKHLLGKAVDIRDMEAVDPSYYKSLEWILENEINDIMDLTFSVETDDFGKTKVIDLKPDGRNIAVTDENKHEYVRLVVEQRLTLAIRDQIAAFTEGFFDMVPRDLVSIFNEQELELLISGMPEIDVDDWRNNTEYHHFTASAPVIQWFWRAVRSFDQEHRAKLVQYVTGTSKVPMEGFRALQGSTGVQKFQIVRDPGGTHRLPSAHTCFNQLDLPEYESYEKLRTMLLKAVDEASEGFGFA</sequence>
<keyword evidence="16" id="KW-1185">Reference proteome</keyword>
<dbReference type="InterPro" id="IPR000569">
    <property type="entry name" value="HECT_dom"/>
</dbReference>
<dbReference type="OrthoDB" id="8068875at2759"/>
<evidence type="ECO:0000256" key="10">
    <source>
        <dbReference type="ARBA" id="ARBA00034494"/>
    </source>
</evidence>
<feature type="region of interest" description="Disordered" evidence="12">
    <location>
        <begin position="2497"/>
        <end position="2566"/>
    </location>
</feature>
<dbReference type="InterPro" id="IPR050409">
    <property type="entry name" value="E3_ubiq-protein_ligase"/>
</dbReference>
<evidence type="ECO:0000259" key="13">
    <source>
        <dbReference type="PROSITE" id="PS50030"/>
    </source>
</evidence>
<dbReference type="SMART" id="SM00165">
    <property type="entry name" value="UBA"/>
    <property type="match status" value="1"/>
</dbReference>
<proteinExistence type="inferred from homology"/>
<dbReference type="GO" id="GO:0005634">
    <property type="term" value="C:nucleus"/>
    <property type="evidence" value="ECO:0007669"/>
    <property type="project" value="UniProtKB-SubCell"/>
</dbReference>
<dbReference type="SMART" id="SM00119">
    <property type="entry name" value="HECTc"/>
    <property type="match status" value="1"/>
</dbReference>
<dbReference type="Pfam" id="PF00627">
    <property type="entry name" value="UBA"/>
    <property type="match status" value="1"/>
</dbReference>
<feature type="region of interest" description="Disordered" evidence="12">
    <location>
        <begin position="1242"/>
        <end position="1429"/>
    </location>
</feature>
<feature type="compositionally biased region" description="Low complexity" evidence="12">
    <location>
        <begin position="1394"/>
        <end position="1418"/>
    </location>
</feature>
<feature type="active site" description="Glycyl thioester intermediate" evidence="11">
    <location>
        <position position="3418"/>
    </location>
</feature>
<feature type="compositionally biased region" description="Acidic residues" evidence="12">
    <location>
        <begin position="2082"/>
        <end position="2113"/>
    </location>
</feature>
<keyword evidence="7 11" id="KW-0833">Ubl conjugation pathway</keyword>
<feature type="region of interest" description="Disordered" evidence="12">
    <location>
        <begin position="2293"/>
        <end position="2312"/>
    </location>
</feature>
<comment type="subcellular location">
    <subcellularLocation>
        <location evidence="2">Nucleus</location>
    </subcellularLocation>
</comment>
<keyword evidence="5" id="KW-0813">Transport</keyword>
<dbReference type="Proteomes" id="UP000054350">
    <property type="component" value="Unassembled WGS sequence"/>
</dbReference>
<dbReference type="CDD" id="cd14291">
    <property type="entry name" value="UBA1_NUB1_like"/>
    <property type="match status" value="1"/>
</dbReference>
<evidence type="ECO:0000256" key="3">
    <source>
        <dbReference type="ARBA" id="ARBA00004906"/>
    </source>
</evidence>
<accession>A0A0L0SCW5</accession>
<dbReference type="PROSITE" id="PS50237">
    <property type="entry name" value="HECT"/>
    <property type="match status" value="1"/>
</dbReference>
<dbReference type="Pfam" id="PF06025">
    <property type="entry name" value="DUF913"/>
    <property type="match status" value="2"/>
</dbReference>
<evidence type="ECO:0000256" key="6">
    <source>
        <dbReference type="ARBA" id="ARBA00022679"/>
    </source>
</evidence>
<dbReference type="SUPFAM" id="SSF56204">
    <property type="entry name" value="Hect, E3 ligase catalytic domain"/>
    <property type="match status" value="1"/>
</dbReference>
<feature type="compositionally biased region" description="Low complexity" evidence="12">
    <location>
        <begin position="1242"/>
        <end position="1284"/>
    </location>
</feature>
<evidence type="ECO:0000256" key="11">
    <source>
        <dbReference type="PROSITE-ProRule" id="PRU00104"/>
    </source>
</evidence>
<evidence type="ECO:0000256" key="2">
    <source>
        <dbReference type="ARBA" id="ARBA00004123"/>
    </source>
</evidence>
<dbReference type="Gene3D" id="3.90.1750.10">
    <property type="entry name" value="Hect, E3 ligase catalytic domains"/>
    <property type="match status" value="1"/>
</dbReference>
<protein>
    <recommendedName>
        <fullName evidence="4">HECT-type E3 ubiquitin transferase</fullName>
        <ecNumber evidence="4">2.3.2.26</ecNumber>
    </recommendedName>
</protein>
<organism evidence="15 16">
    <name type="scientific">Allomyces macrogynus (strain ATCC 38327)</name>
    <name type="common">Allomyces javanicus var. macrogynus</name>
    <dbReference type="NCBI Taxonomy" id="578462"/>
    <lineage>
        <taxon>Eukaryota</taxon>
        <taxon>Fungi</taxon>
        <taxon>Fungi incertae sedis</taxon>
        <taxon>Blastocladiomycota</taxon>
        <taxon>Blastocladiomycetes</taxon>
        <taxon>Blastocladiales</taxon>
        <taxon>Blastocladiaceae</taxon>
        <taxon>Allomyces</taxon>
    </lineage>
</organism>
<dbReference type="Pfam" id="PF00632">
    <property type="entry name" value="HECT"/>
    <property type="match status" value="1"/>
</dbReference>
<dbReference type="Gene3D" id="1.10.8.10">
    <property type="entry name" value="DNA helicase RuvA subunit, C-terminal domain"/>
    <property type="match status" value="1"/>
</dbReference>
<dbReference type="InterPro" id="IPR009060">
    <property type="entry name" value="UBA-like_sf"/>
</dbReference>
<dbReference type="PANTHER" id="PTHR11254:SF67">
    <property type="entry name" value="E3 UBIQUITIN-PROTEIN LIGASE HUWE1"/>
    <property type="match status" value="1"/>
</dbReference>
<evidence type="ECO:0000259" key="14">
    <source>
        <dbReference type="PROSITE" id="PS50237"/>
    </source>
</evidence>
<keyword evidence="8" id="KW-0509">mRNA transport</keyword>